<keyword evidence="2" id="KW-0812">Transmembrane</keyword>
<sequence length="949" mass="101284">MVGKCSCPPRWRGALQCAFFVTLAFLAVQAAERPSAAVHTTKPHREVDLHPLQGSVPHGSNYSLATDVAQSQPQPTPAHKGSAPAATSSLTLQDRNGPELAAGTGPRLLQSQDEEDRQTSTQDVETVCFSRNLDGILDPNTGEFIDQGRSAEELLAEMKAKSLAPGREAAMDAFASMVEEGDINSSMIAKFFPLLAVVFLLVAGLIVFLLFCCIGPLVCCPCCRCCCCCVRRRAHSKSGRIPCYLIFGLIVALLSLAMAVAAYRCGRKALNEATAVVCAGGRSVDAAVYGTRTRNGMSETAQGGGLGFAGIKNLVDDTRQLARAADGSNPNNVVNQVKEEILGALNIEQQKKLFQDAKAAATGNIEAAQDVAKKASHINIFVEEQSASLLGKLKIIENHLGNIDTTSPILEAFQDIELPPADLAGFSDADTVVNMVSDMAASFGSASLSLTSIIDTMDFVFLCVSTLSGALVVMAVFTLIWQLFRPNRCARRTVGALAILMTILSVVICVTVAVTFLVHKVVTPVCDYAAVRFIDINADHVFAKYYGEDSAFFQSLSICLSETGSGDLLQEEDGTSRIDPILGRLEEAKQEICEQIPAPPKVDYLDMGNFNDDARLQSWAVVLGNRSAFNTFPQVQASGIQEPDSQVPVRQLQARKTIYGLGTVRELVQPWQVAISDAANPGTLTITSQAPSPANLESWFQECSRNNGTNCEKIKDAVSLLKVKIGLMVSKTTCFLSSTGSQGRPCSVTQLMGGIGGSPVLQNALDNSVADVVDAGSIAKNKINSLSDQVLKIKQGSNCKFARDRFIRITNHLCYGTVDGLGSGSFLYFVLAIVMLLFALLLLILIVEDRDNERYPDPRYTPAADGAAEPAGGSSEASVSAPQDDGKETEDSNAIQAHDGDGDIQDEPSKLPQAEAPTDSVNLIHMHRSEGVLAGATPDGIARRLASIP</sequence>
<keyword evidence="3" id="KW-0732">Signal</keyword>
<feature type="chain" id="PRO_5004674765" description="Transmembrane protein" evidence="3">
    <location>
        <begin position="31"/>
        <end position="949"/>
    </location>
</feature>
<keyword evidence="5" id="KW-1185">Reference proteome</keyword>
<evidence type="ECO:0000256" key="3">
    <source>
        <dbReference type="SAM" id="SignalP"/>
    </source>
</evidence>
<reference evidence="4" key="2">
    <citation type="submission" date="2013-10" db="EMBL/GenBank/DDBJ databases">
        <authorList>
            <person name="Aslett M."/>
        </authorList>
    </citation>
    <scope>NUCLEOTIDE SEQUENCE [LARGE SCALE GENOMIC DNA]</scope>
    <source>
        <strain evidence="4">Weybridge</strain>
    </source>
</reference>
<feature type="transmembrane region" description="Helical" evidence="2">
    <location>
        <begin position="241"/>
        <end position="263"/>
    </location>
</feature>
<evidence type="ECO:0000313" key="4">
    <source>
        <dbReference type="EMBL" id="CDJ60293.1"/>
    </source>
</evidence>
<feature type="compositionally biased region" description="Polar residues" evidence="1">
    <location>
        <begin position="58"/>
        <end position="73"/>
    </location>
</feature>
<evidence type="ECO:0000313" key="5">
    <source>
        <dbReference type="Proteomes" id="UP000030763"/>
    </source>
</evidence>
<dbReference type="PANTHER" id="PTHR31414:SF18">
    <property type="entry name" value="TRANSMEMBRANE PROTEIN-RELATED"/>
    <property type="match status" value="1"/>
</dbReference>
<dbReference type="InterPro" id="IPR040283">
    <property type="entry name" value="DDB_G0292058-like"/>
</dbReference>
<dbReference type="EMBL" id="HG721678">
    <property type="protein sequence ID" value="CDJ60293.1"/>
    <property type="molecule type" value="Genomic_DNA"/>
</dbReference>
<keyword evidence="2" id="KW-0472">Membrane</keyword>
<dbReference type="PANTHER" id="PTHR31414">
    <property type="entry name" value="TRANSMEMBRANE PROTEIN DDB_G0292058"/>
    <property type="match status" value="1"/>
</dbReference>
<feature type="transmembrane region" description="Helical" evidence="2">
    <location>
        <begin position="496"/>
        <end position="518"/>
    </location>
</feature>
<keyword evidence="2" id="KW-1133">Transmembrane helix</keyword>
<protein>
    <recommendedName>
        <fullName evidence="6">Transmembrane protein</fullName>
    </recommendedName>
</protein>
<name>U6MB63_EIMMA</name>
<dbReference type="VEuPathDB" id="ToxoDB:EMWEY_00029180"/>
<feature type="transmembrane region" description="Helical" evidence="2">
    <location>
        <begin position="191"/>
        <end position="220"/>
    </location>
</feature>
<dbReference type="OrthoDB" id="347359at2759"/>
<evidence type="ECO:0008006" key="6">
    <source>
        <dbReference type="Google" id="ProtNLM"/>
    </source>
</evidence>
<dbReference type="GeneID" id="25336904"/>
<reference evidence="4" key="1">
    <citation type="submission" date="2013-10" db="EMBL/GenBank/DDBJ databases">
        <title>Genomic analysis of the causative agents of coccidiosis in chickens.</title>
        <authorList>
            <person name="Reid A.J."/>
            <person name="Blake D."/>
            <person name="Billington K."/>
            <person name="Browne H."/>
            <person name="Dunn M."/>
            <person name="Hung S."/>
            <person name="Kawahara F."/>
            <person name="Miranda-Saavedra D."/>
            <person name="Mourier T."/>
            <person name="Nagra H."/>
            <person name="Otto T.D."/>
            <person name="Rawlings N."/>
            <person name="Sanchez A."/>
            <person name="Sanders M."/>
            <person name="Subramaniam C."/>
            <person name="Tay Y."/>
            <person name="Dear P."/>
            <person name="Doerig C."/>
            <person name="Gruber A."/>
            <person name="Parkinson J."/>
            <person name="Shirley M."/>
            <person name="Wan K.L."/>
            <person name="Berriman M."/>
            <person name="Tomley F."/>
            <person name="Pain A."/>
        </authorList>
    </citation>
    <scope>NUCLEOTIDE SEQUENCE [LARGE SCALE GENOMIC DNA]</scope>
    <source>
        <strain evidence="4">Weybridge</strain>
    </source>
</reference>
<organism evidence="4 5">
    <name type="scientific">Eimeria maxima</name>
    <name type="common">Coccidian parasite</name>
    <dbReference type="NCBI Taxonomy" id="5804"/>
    <lineage>
        <taxon>Eukaryota</taxon>
        <taxon>Sar</taxon>
        <taxon>Alveolata</taxon>
        <taxon>Apicomplexa</taxon>
        <taxon>Conoidasida</taxon>
        <taxon>Coccidia</taxon>
        <taxon>Eucoccidiorida</taxon>
        <taxon>Eimeriorina</taxon>
        <taxon>Eimeriidae</taxon>
        <taxon>Eimeria</taxon>
    </lineage>
</organism>
<evidence type="ECO:0000256" key="2">
    <source>
        <dbReference type="SAM" id="Phobius"/>
    </source>
</evidence>
<feature type="region of interest" description="Disordered" evidence="1">
    <location>
        <begin position="37"/>
        <end position="123"/>
    </location>
</feature>
<proteinExistence type="predicted"/>
<gene>
    <name evidence="4" type="ORF">EMWEY_00029180</name>
</gene>
<dbReference type="RefSeq" id="XP_013336943.1">
    <property type="nucleotide sequence ID" value="XM_013481489.1"/>
</dbReference>
<dbReference type="AlphaFoldDB" id="U6MB63"/>
<accession>U6MB63</accession>
<feature type="region of interest" description="Disordered" evidence="1">
    <location>
        <begin position="857"/>
        <end position="925"/>
    </location>
</feature>
<dbReference type="GO" id="GO:0016020">
    <property type="term" value="C:membrane"/>
    <property type="evidence" value="ECO:0007669"/>
    <property type="project" value="TreeGrafter"/>
</dbReference>
<feature type="compositionally biased region" description="Low complexity" evidence="1">
    <location>
        <begin position="862"/>
        <end position="882"/>
    </location>
</feature>
<feature type="transmembrane region" description="Helical" evidence="2">
    <location>
        <begin position="826"/>
        <end position="847"/>
    </location>
</feature>
<evidence type="ECO:0000256" key="1">
    <source>
        <dbReference type="SAM" id="MobiDB-lite"/>
    </source>
</evidence>
<dbReference type="Proteomes" id="UP000030763">
    <property type="component" value="Unassembled WGS sequence"/>
</dbReference>
<feature type="transmembrane region" description="Helical" evidence="2">
    <location>
        <begin position="459"/>
        <end position="484"/>
    </location>
</feature>
<feature type="signal peptide" evidence="3">
    <location>
        <begin position="1"/>
        <end position="30"/>
    </location>
</feature>
<feature type="compositionally biased region" description="Polar residues" evidence="1">
    <location>
        <begin position="85"/>
        <end position="94"/>
    </location>
</feature>